<dbReference type="EMBL" id="JAQNVG010000025">
    <property type="protein sequence ID" value="MDC2237043.1"/>
    <property type="molecule type" value="Genomic_DNA"/>
</dbReference>
<dbReference type="Proteomes" id="UP001217776">
    <property type="component" value="Unassembled WGS sequence"/>
</dbReference>
<sequence>MKNFTYRSIDEKENLEAILRRRRRKLNRQQMISGFILATIVIIVLLYCGRKIYYTEFDGYIHLDVNYIRAPYNIYLDNIYVSQGEIVHKGDTLFSYFIMDWLVKTANPNDEPEIRARHRNLTLQYTSTSQQISVLDVRIAELKKQIVTEGHNIQFGLSDNAHKLDLERELLEAEAQKKALHNELGVLRGLLRETDYNNSAIIENKGQLQVYENPNPNLARDNRRYYISNKDAFIVNTHAPNHMVFFEKEPIVSLQHLDLQANNLQVAAYIPMDKVHLIDNNMSAEVIVNDEVSFSAHVVMKGVRSELIPEHLRSFFARGNTALIAILKPDEGQVIPFWSATSGLPVKVRINNIRFGDDRTIQNSEMLYEVGRGIVTSIPNPELQKTVRESIEATEKPERANKGTTVPDIGNAGRFRIITNVFQREENAVQRVAQLCDRNLPASAKMYRSGRWYVYCSMHDTLEEAREALDNLVRTTREYNDAWILDTHKPEKK</sequence>
<keyword evidence="1" id="KW-1133">Transmembrane helix</keyword>
<reference evidence="2" key="1">
    <citation type="submission" date="2022-10" db="EMBL/GenBank/DDBJ databases">
        <title>Human gut microbiome strain richness.</title>
        <authorList>
            <person name="Chen-Liaw A."/>
        </authorList>
    </citation>
    <scope>NUCLEOTIDE SEQUENCE</scope>
    <source>
        <strain evidence="2">1001283st1_A3_1001283B150304_161114</strain>
    </source>
</reference>
<accession>A0AAP3SHW1</accession>
<feature type="transmembrane region" description="Helical" evidence="1">
    <location>
        <begin position="30"/>
        <end position="47"/>
    </location>
</feature>
<name>A0AAP3SHW1_BACT4</name>
<evidence type="ECO:0000256" key="1">
    <source>
        <dbReference type="SAM" id="Phobius"/>
    </source>
</evidence>
<dbReference type="AlphaFoldDB" id="A0AAP3SHW1"/>
<proteinExistence type="predicted"/>
<keyword evidence="1" id="KW-0472">Membrane</keyword>
<keyword evidence="1" id="KW-0812">Transmembrane</keyword>
<protein>
    <submittedName>
        <fullName evidence="2">Uncharacterized protein</fullName>
    </submittedName>
</protein>
<evidence type="ECO:0000313" key="2">
    <source>
        <dbReference type="EMBL" id="MDC2237043.1"/>
    </source>
</evidence>
<organism evidence="2 3">
    <name type="scientific">Bacteroides thetaiotaomicron</name>
    <dbReference type="NCBI Taxonomy" id="818"/>
    <lineage>
        <taxon>Bacteria</taxon>
        <taxon>Pseudomonadati</taxon>
        <taxon>Bacteroidota</taxon>
        <taxon>Bacteroidia</taxon>
        <taxon>Bacteroidales</taxon>
        <taxon>Bacteroidaceae</taxon>
        <taxon>Bacteroides</taxon>
    </lineage>
</organism>
<dbReference type="RefSeq" id="WP_016271437.1">
    <property type="nucleotide sequence ID" value="NZ_JADNKL010000004.1"/>
</dbReference>
<comment type="caution">
    <text evidence="2">The sequence shown here is derived from an EMBL/GenBank/DDBJ whole genome shotgun (WGS) entry which is preliminary data.</text>
</comment>
<evidence type="ECO:0000313" key="3">
    <source>
        <dbReference type="Proteomes" id="UP001217776"/>
    </source>
</evidence>
<gene>
    <name evidence="2" type="ORF">PO127_14960</name>
</gene>